<reference evidence="4" key="1">
    <citation type="submission" date="2018-05" db="EMBL/GenBank/DDBJ databases">
        <authorList>
            <person name="Lanie J.A."/>
            <person name="Ng W.-L."/>
            <person name="Kazmierczak K.M."/>
            <person name="Andrzejewski T.M."/>
            <person name="Davidsen T.M."/>
            <person name="Wayne K.J."/>
            <person name="Tettelin H."/>
            <person name="Glass J.I."/>
            <person name="Rusch D."/>
            <person name="Podicherti R."/>
            <person name="Tsui H.-C.T."/>
            <person name="Winkler M.E."/>
        </authorList>
    </citation>
    <scope>NUCLEOTIDE SEQUENCE</scope>
</reference>
<dbReference type="InterPro" id="IPR050362">
    <property type="entry name" value="Cation-dep_OMT"/>
</dbReference>
<accession>A0A382D899</accession>
<dbReference type="PANTHER" id="PTHR10509">
    <property type="entry name" value="O-METHYLTRANSFERASE-RELATED"/>
    <property type="match status" value="1"/>
</dbReference>
<evidence type="ECO:0000256" key="3">
    <source>
        <dbReference type="ARBA" id="ARBA00022691"/>
    </source>
</evidence>
<keyword evidence="1" id="KW-0489">Methyltransferase</keyword>
<dbReference type="SUPFAM" id="SSF53335">
    <property type="entry name" value="S-adenosyl-L-methionine-dependent methyltransferases"/>
    <property type="match status" value="1"/>
</dbReference>
<dbReference type="GO" id="GO:0008757">
    <property type="term" value="F:S-adenosylmethionine-dependent methyltransferase activity"/>
    <property type="evidence" value="ECO:0007669"/>
    <property type="project" value="TreeGrafter"/>
</dbReference>
<dbReference type="InterPro" id="IPR002935">
    <property type="entry name" value="SAM_O-MeTrfase"/>
</dbReference>
<name>A0A382D899_9ZZZZ</name>
<protein>
    <recommendedName>
        <fullName evidence="5">O-methyltransferase domain-containing protein</fullName>
    </recommendedName>
</protein>
<dbReference type="InterPro" id="IPR029063">
    <property type="entry name" value="SAM-dependent_MTases_sf"/>
</dbReference>
<keyword evidence="2" id="KW-0808">Transferase</keyword>
<evidence type="ECO:0000313" key="4">
    <source>
        <dbReference type="EMBL" id="SVB33857.1"/>
    </source>
</evidence>
<keyword evidence="3" id="KW-0949">S-adenosyl-L-methionine</keyword>
<sequence length="204" mass="23010">DYCKEHSRANSSLLVELEKYTYENEDVPQMISGQLVGNFLQSIILMISAKQIVEVGMFTGFSALKMAEVLPDDGSVHTCELMDKHVKTAQSFFDKSDHGSKITIHSGQALQSLEQMRAGSFDMAFIDADKINYLDYYKRCFTLIRKGGVIILDNMLWGGDVLNPINDDAIAIRKTGDFIQSDHRIFNTLLPLRDGVMFCIKNEK</sequence>
<evidence type="ECO:0000256" key="2">
    <source>
        <dbReference type="ARBA" id="ARBA00022679"/>
    </source>
</evidence>
<evidence type="ECO:0000256" key="1">
    <source>
        <dbReference type="ARBA" id="ARBA00022603"/>
    </source>
</evidence>
<dbReference type="EMBL" id="UINC01037811">
    <property type="protein sequence ID" value="SVB33857.1"/>
    <property type="molecule type" value="Genomic_DNA"/>
</dbReference>
<gene>
    <name evidence="4" type="ORF">METZ01_LOCUS186711</name>
</gene>
<feature type="non-terminal residue" evidence="4">
    <location>
        <position position="1"/>
    </location>
</feature>
<dbReference type="AlphaFoldDB" id="A0A382D899"/>
<dbReference type="PANTHER" id="PTHR10509:SF14">
    <property type="entry name" value="CAFFEOYL-COA O-METHYLTRANSFERASE 3-RELATED"/>
    <property type="match status" value="1"/>
</dbReference>
<organism evidence="4">
    <name type="scientific">marine metagenome</name>
    <dbReference type="NCBI Taxonomy" id="408172"/>
    <lineage>
        <taxon>unclassified sequences</taxon>
        <taxon>metagenomes</taxon>
        <taxon>ecological metagenomes</taxon>
    </lineage>
</organism>
<dbReference type="Gene3D" id="3.40.50.150">
    <property type="entry name" value="Vaccinia Virus protein VP39"/>
    <property type="match status" value="1"/>
</dbReference>
<dbReference type="GO" id="GO:0008171">
    <property type="term" value="F:O-methyltransferase activity"/>
    <property type="evidence" value="ECO:0007669"/>
    <property type="project" value="InterPro"/>
</dbReference>
<dbReference type="PROSITE" id="PS51682">
    <property type="entry name" value="SAM_OMT_I"/>
    <property type="match status" value="1"/>
</dbReference>
<dbReference type="GO" id="GO:0032259">
    <property type="term" value="P:methylation"/>
    <property type="evidence" value="ECO:0007669"/>
    <property type="project" value="UniProtKB-KW"/>
</dbReference>
<proteinExistence type="predicted"/>
<evidence type="ECO:0008006" key="5">
    <source>
        <dbReference type="Google" id="ProtNLM"/>
    </source>
</evidence>
<dbReference type="Pfam" id="PF01596">
    <property type="entry name" value="Methyltransf_3"/>
    <property type="match status" value="1"/>
</dbReference>